<evidence type="ECO:0000313" key="2">
    <source>
        <dbReference type="EMBL" id="GAA0436916.1"/>
    </source>
</evidence>
<protein>
    <recommendedName>
        <fullName evidence="1">HNH nuclease domain-containing protein</fullName>
    </recommendedName>
</protein>
<organism evidence="2 3">
    <name type="scientific">Streptomyces luteireticuli</name>
    <dbReference type="NCBI Taxonomy" id="173858"/>
    <lineage>
        <taxon>Bacteria</taxon>
        <taxon>Bacillati</taxon>
        <taxon>Actinomycetota</taxon>
        <taxon>Actinomycetes</taxon>
        <taxon>Kitasatosporales</taxon>
        <taxon>Streptomycetaceae</taxon>
        <taxon>Streptomyces</taxon>
    </lineage>
</organism>
<evidence type="ECO:0000313" key="3">
    <source>
        <dbReference type="Proteomes" id="UP001500879"/>
    </source>
</evidence>
<dbReference type="EMBL" id="BAAABX010000088">
    <property type="protein sequence ID" value="GAA0436916.1"/>
    <property type="molecule type" value="Genomic_DNA"/>
</dbReference>
<dbReference type="Proteomes" id="UP001500879">
    <property type="component" value="Unassembled WGS sequence"/>
</dbReference>
<dbReference type="InterPro" id="IPR003615">
    <property type="entry name" value="HNH_nuc"/>
</dbReference>
<dbReference type="CDD" id="cd00085">
    <property type="entry name" value="HNHc"/>
    <property type="match status" value="1"/>
</dbReference>
<gene>
    <name evidence="2" type="ORF">GCM10010357_67940</name>
</gene>
<name>A0ABN0Z7H2_9ACTN</name>
<feature type="domain" description="HNH nuclease" evidence="1">
    <location>
        <begin position="36"/>
        <end position="90"/>
    </location>
</feature>
<comment type="caution">
    <text evidence="2">The sequence shown here is derived from an EMBL/GenBank/DDBJ whole genome shotgun (WGS) entry which is preliminary data.</text>
</comment>
<sequence>MPFIFDQCSLTRQAEPQKRAGRSRPRVYDPGMGRLFQRRRILRRDGNSCFYCGMIFLREAQMTLDHVVPICIRPKGASGGVVLACEPCNQAKGAMPPADVLALAGVPVPPGLGDLEPEQIHELFVATVRGRFEAGLRPRAE</sequence>
<proteinExistence type="predicted"/>
<dbReference type="SMART" id="SM00507">
    <property type="entry name" value="HNHc"/>
    <property type="match status" value="1"/>
</dbReference>
<accession>A0ABN0Z7H2</accession>
<evidence type="ECO:0000259" key="1">
    <source>
        <dbReference type="SMART" id="SM00507"/>
    </source>
</evidence>
<keyword evidence="3" id="KW-1185">Reference proteome</keyword>
<dbReference type="Gene3D" id="1.10.30.50">
    <property type="match status" value="1"/>
</dbReference>
<reference evidence="2 3" key="1">
    <citation type="journal article" date="2019" name="Int. J. Syst. Evol. Microbiol.">
        <title>The Global Catalogue of Microorganisms (GCM) 10K type strain sequencing project: providing services to taxonomists for standard genome sequencing and annotation.</title>
        <authorList>
            <consortium name="The Broad Institute Genomics Platform"/>
            <consortium name="The Broad Institute Genome Sequencing Center for Infectious Disease"/>
            <person name="Wu L."/>
            <person name="Ma J."/>
        </authorList>
    </citation>
    <scope>NUCLEOTIDE SEQUENCE [LARGE SCALE GENOMIC DNA]</scope>
    <source>
        <strain evidence="2 3">JCM 4788</strain>
    </source>
</reference>